<dbReference type="EMBL" id="BARU01039557">
    <property type="protein sequence ID" value="GAH82400.1"/>
    <property type="molecule type" value="Genomic_DNA"/>
</dbReference>
<dbReference type="AlphaFoldDB" id="X1JLQ6"/>
<feature type="non-terminal residue" evidence="1">
    <location>
        <position position="1"/>
    </location>
</feature>
<evidence type="ECO:0000313" key="1">
    <source>
        <dbReference type="EMBL" id="GAH82400.1"/>
    </source>
</evidence>
<name>X1JLQ6_9ZZZZ</name>
<gene>
    <name evidence="1" type="ORF">S03H2_61291</name>
</gene>
<comment type="caution">
    <text evidence="1">The sequence shown here is derived from an EMBL/GenBank/DDBJ whole genome shotgun (WGS) entry which is preliminary data.</text>
</comment>
<protein>
    <recommendedName>
        <fullName evidence="2">PepSY domain-containing protein</fullName>
    </recommendedName>
</protein>
<reference evidence="1" key="1">
    <citation type="journal article" date="2014" name="Front. Microbiol.">
        <title>High frequency of phylogenetically diverse reductive dehalogenase-homologous genes in deep subseafloor sedimentary metagenomes.</title>
        <authorList>
            <person name="Kawai M."/>
            <person name="Futagami T."/>
            <person name="Toyoda A."/>
            <person name="Takaki Y."/>
            <person name="Nishi S."/>
            <person name="Hori S."/>
            <person name="Arai W."/>
            <person name="Tsubouchi T."/>
            <person name="Morono Y."/>
            <person name="Uchiyama I."/>
            <person name="Ito T."/>
            <person name="Fujiyama A."/>
            <person name="Inagaki F."/>
            <person name="Takami H."/>
        </authorList>
    </citation>
    <scope>NUCLEOTIDE SEQUENCE</scope>
    <source>
        <strain evidence="1">Expedition CK06-06</strain>
    </source>
</reference>
<accession>X1JLQ6</accession>
<organism evidence="1">
    <name type="scientific">marine sediment metagenome</name>
    <dbReference type="NCBI Taxonomy" id="412755"/>
    <lineage>
        <taxon>unclassified sequences</taxon>
        <taxon>metagenomes</taxon>
        <taxon>ecological metagenomes</taxon>
    </lineage>
</organism>
<evidence type="ECO:0008006" key="2">
    <source>
        <dbReference type="Google" id="ProtNLM"/>
    </source>
</evidence>
<proteinExistence type="predicted"/>
<sequence length="124" mass="13828">VGLLLQRGEEGGKYVELWSKKLHAASGEIEALPVVERVFDVVDKFRDEFTAYIKATKVDTADKAMEIAHSFIKKYSPVALPLKAIREDDVWQVDIDVGALAVKIAKVKIDARTGDILSYEIPQK</sequence>